<evidence type="ECO:0000256" key="5">
    <source>
        <dbReference type="ARBA" id="ARBA00022679"/>
    </source>
</evidence>
<feature type="domain" description="HAMP" evidence="12">
    <location>
        <begin position="197"/>
        <end position="249"/>
    </location>
</feature>
<dbReference type="CDD" id="cd06225">
    <property type="entry name" value="HAMP"/>
    <property type="match status" value="1"/>
</dbReference>
<dbReference type="SMART" id="SM00388">
    <property type="entry name" value="HisKA"/>
    <property type="match status" value="1"/>
</dbReference>
<dbReference type="PROSITE" id="PS50109">
    <property type="entry name" value="HIS_KIN"/>
    <property type="match status" value="1"/>
</dbReference>
<dbReference type="InterPro" id="IPR036890">
    <property type="entry name" value="HATPase_C_sf"/>
</dbReference>
<evidence type="ECO:0000256" key="1">
    <source>
        <dbReference type="ARBA" id="ARBA00000085"/>
    </source>
</evidence>
<name>A0A2U8E528_9BACT</name>
<dbReference type="InterPro" id="IPR003660">
    <property type="entry name" value="HAMP_dom"/>
</dbReference>
<feature type="domain" description="Histidine kinase" evidence="11">
    <location>
        <begin position="381"/>
        <end position="602"/>
    </location>
</feature>
<evidence type="ECO:0000256" key="2">
    <source>
        <dbReference type="ARBA" id="ARBA00004370"/>
    </source>
</evidence>
<dbReference type="PROSITE" id="PS50885">
    <property type="entry name" value="HAMP"/>
    <property type="match status" value="1"/>
</dbReference>
<dbReference type="InterPro" id="IPR003594">
    <property type="entry name" value="HATPase_dom"/>
</dbReference>
<dbReference type="GO" id="GO:0016020">
    <property type="term" value="C:membrane"/>
    <property type="evidence" value="ECO:0007669"/>
    <property type="project" value="UniProtKB-SubCell"/>
</dbReference>
<keyword evidence="6" id="KW-0547">Nucleotide-binding</keyword>
<dbReference type="PANTHER" id="PTHR42878">
    <property type="entry name" value="TWO-COMPONENT HISTIDINE KINASE"/>
    <property type="match status" value="1"/>
</dbReference>
<dbReference type="PRINTS" id="PR00344">
    <property type="entry name" value="BCTRLSENSOR"/>
</dbReference>
<evidence type="ECO:0000256" key="10">
    <source>
        <dbReference type="SAM" id="Phobius"/>
    </source>
</evidence>
<evidence type="ECO:0000259" key="12">
    <source>
        <dbReference type="PROSITE" id="PS50885"/>
    </source>
</evidence>
<dbReference type="GO" id="GO:0000156">
    <property type="term" value="F:phosphorelay response regulator activity"/>
    <property type="evidence" value="ECO:0007669"/>
    <property type="project" value="TreeGrafter"/>
</dbReference>
<organism evidence="13 14">
    <name type="scientific">Ereboglobus luteus</name>
    <dbReference type="NCBI Taxonomy" id="1796921"/>
    <lineage>
        <taxon>Bacteria</taxon>
        <taxon>Pseudomonadati</taxon>
        <taxon>Verrucomicrobiota</taxon>
        <taxon>Opitutia</taxon>
        <taxon>Opitutales</taxon>
        <taxon>Opitutaceae</taxon>
        <taxon>Ereboglobus</taxon>
    </lineage>
</organism>
<dbReference type="Pfam" id="PF02518">
    <property type="entry name" value="HATPase_c"/>
    <property type="match status" value="1"/>
</dbReference>
<dbReference type="Gene3D" id="1.10.287.130">
    <property type="match status" value="1"/>
</dbReference>
<evidence type="ECO:0000313" key="13">
    <source>
        <dbReference type="EMBL" id="AWI09936.1"/>
    </source>
</evidence>
<feature type="transmembrane region" description="Helical" evidence="10">
    <location>
        <begin position="172"/>
        <end position="193"/>
    </location>
</feature>
<dbReference type="InterPro" id="IPR004358">
    <property type="entry name" value="Sig_transdc_His_kin-like_C"/>
</dbReference>
<dbReference type="EMBL" id="CP023004">
    <property type="protein sequence ID" value="AWI09936.1"/>
    <property type="molecule type" value="Genomic_DNA"/>
</dbReference>
<dbReference type="SMART" id="SM00304">
    <property type="entry name" value="HAMP"/>
    <property type="match status" value="1"/>
</dbReference>
<keyword evidence="4" id="KW-0597">Phosphoprotein</keyword>
<dbReference type="RefSeq" id="WP_108825751.1">
    <property type="nucleotide sequence ID" value="NZ_CP023004.1"/>
</dbReference>
<evidence type="ECO:0000259" key="11">
    <source>
        <dbReference type="PROSITE" id="PS50109"/>
    </source>
</evidence>
<dbReference type="AlphaFoldDB" id="A0A2U8E528"/>
<keyword evidence="8" id="KW-0067">ATP-binding</keyword>
<evidence type="ECO:0000256" key="3">
    <source>
        <dbReference type="ARBA" id="ARBA00012438"/>
    </source>
</evidence>
<dbReference type="SUPFAM" id="SSF47384">
    <property type="entry name" value="Homodimeric domain of signal transducing histidine kinase"/>
    <property type="match status" value="1"/>
</dbReference>
<dbReference type="Gene3D" id="6.10.340.10">
    <property type="match status" value="1"/>
</dbReference>
<comment type="catalytic activity">
    <reaction evidence="1">
        <text>ATP + protein L-histidine = ADP + protein N-phospho-L-histidine.</text>
        <dbReference type="EC" id="2.7.13.3"/>
    </reaction>
</comment>
<dbReference type="InterPro" id="IPR036097">
    <property type="entry name" value="HisK_dim/P_sf"/>
</dbReference>
<evidence type="ECO:0000313" key="14">
    <source>
        <dbReference type="Proteomes" id="UP000244896"/>
    </source>
</evidence>
<protein>
    <recommendedName>
        <fullName evidence="3">histidine kinase</fullName>
        <ecNumber evidence="3">2.7.13.3</ecNumber>
    </recommendedName>
</protein>
<evidence type="ECO:0000256" key="8">
    <source>
        <dbReference type="ARBA" id="ARBA00022840"/>
    </source>
</evidence>
<dbReference type="InterPro" id="IPR003661">
    <property type="entry name" value="HisK_dim/P_dom"/>
</dbReference>
<dbReference type="KEGG" id="elut:CKA38_12375"/>
<dbReference type="PANTHER" id="PTHR42878:SF7">
    <property type="entry name" value="SENSOR HISTIDINE KINASE GLRK"/>
    <property type="match status" value="1"/>
</dbReference>
<evidence type="ECO:0000256" key="7">
    <source>
        <dbReference type="ARBA" id="ARBA00022777"/>
    </source>
</evidence>
<evidence type="ECO:0000256" key="6">
    <source>
        <dbReference type="ARBA" id="ARBA00022741"/>
    </source>
</evidence>
<keyword evidence="5" id="KW-0808">Transferase</keyword>
<keyword evidence="7" id="KW-0418">Kinase</keyword>
<dbReference type="OrthoDB" id="9813151at2"/>
<evidence type="ECO:0000256" key="9">
    <source>
        <dbReference type="ARBA" id="ARBA00023012"/>
    </source>
</evidence>
<keyword evidence="10" id="KW-1133">Transmembrane helix</keyword>
<dbReference type="SUPFAM" id="SSF55874">
    <property type="entry name" value="ATPase domain of HSP90 chaperone/DNA topoisomerase II/histidine kinase"/>
    <property type="match status" value="1"/>
</dbReference>
<keyword evidence="10" id="KW-0812">Transmembrane</keyword>
<dbReference type="CDD" id="cd00075">
    <property type="entry name" value="HATPase"/>
    <property type="match status" value="1"/>
</dbReference>
<dbReference type="SMART" id="SM00387">
    <property type="entry name" value="HATPase_c"/>
    <property type="match status" value="1"/>
</dbReference>
<dbReference type="GO" id="GO:0007234">
    <property type="term" value="P:osmosensory signaling via phosphorelay pathway"/>
    <property type="evidence" value="ECO:0007669"/>
    <property type="project" value="TreeGrafter"/>
</dbReference>
<dbReference type="InterPro" id="IPR005467">
    <property type="entry name" value="His_kinase_dom"/>
</dbReference>
<gene>
    <name evidence="13" type="ORF">CKA38_12375</name>
</gene>
<keyword evidence="10" id="KW-0472">Membrane</keyword>
<evidence type="ECO:0000256" key="4">
    <source>
        <dbReference type="ARBA" id="ARBA00022553"/>
    </source>
</evidence>
<keyword evidence="14" id="KW-1185">Reference proteome</keyword>
<accession>A0A2U8E528</accession>
<dbReference type="Pfam" id="PF00672">
    <property type="entry name" value="HAMP"/>
    <property type="match status" value="1"/>
</dbReference>
<dbReference type="GO" id="GO:0030295">
    <property type="term" value="F:protein kinase activator activity"/>
    <property type="evidence" value="ECO:0007669"/>
    <property type="project" value="TreeGrafter"/>
</dbReference>
<dbReference type="Gene3D" id="3.30.565.10">
    <property type="entry name" value="Histidine kinase-like ATPase, C-terminal domain"/>
    <property type="match status" value="1"/>
</dbReference>
<proteinExistence type="predicted"/>
<dbReference type="Proteomes" id="UP000244896">
    <property type="component" value="Chromosome"/>
</dbReference>
<dbReference type="EC" id="2.7.13.3" evidence="3"/>
<dbReference type="GO" id="GO:0000155">
    <property type="term" value="F:phosphorelay sensor kinase activity"/>
    <property type="evidence" value="ECO:0007669"/>
    <property type="project" value="InterPro"/>
</dbReference>
<comment type="subcellular location">
    <subcellularLocation>
        <location evidence="2">Membrane</location>
    </subcellularLocation>
</comment>
<dbReference type="CDD" id="cd00082">
    <property type="entry name" value="HisKA"/>
    <property type="match status" value="1"/>
</dbReference>
<keyword evidence="9" id="KW-0902">Two-component regulatory system</keyword>
<dbReference type="InterPro" id="IPR050351">
    <property type="entry name" value="BphY/WalK/GraS-like"/>
</dbReference>
<dbReference type="GO" id="GO:0005524">
    <property type="term" value="F:ATP binding"/>
    <property type="evidence" value="ECO:0007669"/>
    <property type="project" value="UniProtKB-KW"/>
</dbReference>
<reference evidence="13 14" key="1">
    <citation type="journal article" date="2018" name="Syst. Appl. Microbiol.">
        <title>Ereboglobus luteus gen. nov. sp. nov. from cockroach guts, and new insights into the oxygen relationship of the genera Opitutus and Didymococcus (Verrucomicrobia: Opitutaceae).</title>
        <authorList>
            <person name="Tegtmeier D."/>
            <person name="Belitz A."/>
            <person name="Radek R."/>
            <person name="Heimerl T."/>
            <person name="Brune A."/>
        </authorList>
    </citation>
    <scope>NUCLEOTIDE SEQUENCE [LARGE SCALE GENOMIC DNA]</scope>
    <source>
        <strain evidence="13 14">Ho45</strain>
    </source>
</reference>
<dbReference type="Pfam" id="PF00512">
    <property type="entry name" value="HisKA"/>
    <property type="match status" value="1"/>
</dbReference>
<dbReference type="SUPFAM" id="SSF158472">
    <property type="entry name" value="HAMP domain-like"/>
    <property type="match status" value="1"/>
</dbReference>
<sequence length="609" mass="66177">MLRNKLYLGLLPLLALLILVGVAGILVNRDLARSSSEKIDRGYSMVMGEHEMRGAALGMVTAMHSALRGNVLEVRGAYEEQRGLFKQTLMAQSFSAAGTEREKAVRQVSRAFGRFENIGDSLMVIGGSFQDAGYEDVERAYFGVLHSLDELLRTDSRVMQVESERVAGIARVSIGVLVVVIVIGIALSVLLAFRLARMFIGPISALTESSRALGEGNLEKDVPVTSRDELGVLAQSFNAMAASLREYRDAMAARVLRAQRTMEATLTSTPDPLFVVSPDGKSDIRNPAAERLAALPEFADGFPEPLDAHVREVLRTREHFLPTGYDQVIPVSIDHDERFYLPRILSVSDKLTGREGGAAILLQDVTKFRLLDDAKNNLVGTVSHELKTPLTSLRMAVYLLLEQNTGALTPAQRDLLETARDDADRLLRILNDILDLARIESGTAALSRCEVEPAALLEEMAREMRPLIEDAGQRLEVCVAPGAGVDGKVFLDPDRIRHVFVNLLGNASKYTPEGGRIELYAEPDAEPGAVRFGVRDTGAGIAETDLPCVFQKFYRAPGQKRRGAGLGLSIAREVVLAHGGTIACASKAGAGSDFYFTIPPRRPENAAAS</sequence>